<dbReference type="GO" id="GO:0005634">
    <property type="term" value="C:nucleus"/>
    <property type="evidence" value="ECO:0007669"/>
    <property type="project" value="TreeGrafter"/>
</dbReference>
<dbReference type="SUPFAM" id="SSF52317">
    <property type="entry name" value="Class I glutamine amidotransferase-like"/>
    <property type="match status" value="1"/>
</dbReference>
<dbReference type="PROSITE" id="PS51273">
    <property type="entry name" value="GATASE_TYPE_1"/>
    <property type="match status" value="1"/>
</dbReference>
<dbReference type="InterPro" id="IPR017926">
    <property type="entry name" value="GATASE"/>
</dbReference>
<evidence type="ECO:0000313" key="2">
    <source>
        <dbReference type="EMBL" id="CAF9928418.1"/>
    </source>
</evidence>
<dbReference type="EMBL" id="CAJPDS010000047">
    <property type="protein sequence ID" value="CAF9928418.1"/>
    <property type="molecule type" value="Genomic_DNA"/>
</dbReference>
<dbReference type="Pfam" id="PF00117">
    <property type="entry name" value="GATase"/>
    <property type="match status" value="1"/>
</dbReference>
<feature type="domain" description="Glutamine amidotransferase" evidence="1">
    <location>
        <begin position="67"/>
        <end position="200"/>
    </location>
</feature>
<accession>A0A8H3IR45</accession>
<dbReference type="PANTHER" id="PTHR42695">
    <property type="entry name" value="GLUTAMINE AMIDOTRANSFERASE YLR126C-RELATED"/>
    <property type="match status" value="1"/>
</dbReference>
<dbReference type="AlphaFoldDB" id="A0A8H3IR45"/>
<dbReference type="PANTHER" id="PTHR42695:SF5">
    <property type="entry name" value="GLUTAMINE AMIDOTRANSFERASE YLR126C-RELATED"/>
    <property type="match status" value="1"/>
</dbReference>
<dbReference type="InterPro" id="IPR029062">
    <property type="entry name" value="Class_I_gatase-like"/>
</dbReference>
<dbReference type="Gene3D" id="3.40.50.880">
    <property type="match status" value="1"/>
</dbReference>
<organism evidence="2 3">
    <name type="scientific">Heterodermia speciosa</name>
    <dbReference type="NCBI Taxonomy" id="116794"/>
    <lineage>
        <taxon>Eukaryota</taxon>
        <taxon>Fungi</taxon>
        <taxon>Dikarya</taxon>
        <taxon>Ascomycota</taxon>
        <taxon>Pezizomycotina</taxon>
        <taxon>Lecanoromycetes</taxon>
        <taxon>OSLEUM clade</taxon>
        <taxon>Lecanoromycetidae</taxon>
        <taxon>Caliciales</taxon>
        <taxon>Physciaceae</taxon>
        <taxon>Heterodermia</taxon>
    </lineage>
</organism>
<name>A0A8H3IR45_9LECA</name>
<gene>
    <name evidence="2" type="ORF">HETSPECPRED_006829</name>
</gene>
<dbReference type="OrthoDB" id="92161at2759"/>
<sequence>MPPPIRIAVLECDTPLTQTRERYGGYGGVLTKLLHSAADAIHMPREALDISKWDVVNGAGEYPALDDIDAILITGSRFNAFDNDPWIVRLVEFVRMVLSQDRVRVIGVCYGHQIVARVLGAKVARSEGGAWEASVCDVYLTPRGKELFRKEALSMFQMHKDLVYYYPQGVEELAWSDKCKVQGMYIAKRVITVQAHPEFTEPIVREILETRRQQNIFDEDTYQDALARVVKPQDGVVVGEAFLRFLVE</sequence>
<comment type="caution">
    <text evidence="2">The sequence shown here is derived from an EMBL/GenBank/DDBJ whole genome shotgun (WGS) entry which is preliminary data.</text>
</comment>
<keyword evidence="3" id="KW-1185">Reference proteome</keyword>
<dbReference type="Proteomes" id="UP000664521">
    <property type="component" value="Unassembled WGS sequence"/>
</dbReference>
<dbReference type="CDD" id="cd01741">
    <property type="entry name" value="GATase1_1"/>
    <property type="match status" value="1"/>
</dbReference>
<dbReference type="GO" id="GO:0005829">
    <property type="term" value="C:cytosol"/>
    <property type="evidence" value="ECO:0007669"/>
    <property type="project" value="TreeGrafter"/>
</dbReference>
<evidence type="ECO:0000259" key="1">
    <source>
        <dbReference type="Pfam" id="PF00117"/>
    </source>
</evidence>
<proteinExistence type="predicted"/>
<protein>
    <recommendedName>
        <fullName evidence="1">Glutamine amidotransferase domain-containing protein</fullName>
    </recommendedName>
</protein>
<reference evidence="2" key="1">
    <citation type="submission" date="2021-03" db="EMBL/GenBank/DDBJ databases">
        <authorList>
            <person name="Tagirdzhanova G."/>
        </authorList>
    </citation>
    <scope>NUCLEOTIDE SEQUENCE</scope>
</reference>
<dbReference type="InterPro" id="IPR044992">
    <property type="entry name" value="ChyE-like"/>
</dbReference>
<evidence type="ECO:0000313" key="3">
    <source>
        <dbReference type="Proteomes" id="UP000664521"/>
    </source>
</evidence>